<protein>
    <submittedName>
        <fullName evidence="2">Uncharacterized protein</fullName>
    </submittedName>
</protein>
<feature type="compositionally biased region" description="Basic and acidic residues" evidence="1">
    <location>
        <begin position="67"/>
        <end position="89"/>
    </location>
</feature>
<evidence type="ECO:0000313" key="2">
    <source>
        <dbReference type="EMBL" id="CAI8029255.1"/>
    </source>
</evidence>
<comment type="caution">
    <text evidence="2">The sequence shown here is derived from an EMBL/GenBank/DDBJ whole genome shotgun (WGS) entry which is preliminary data.</text>
</comment>
<feature type="region of interest" description="Disordered" evidence="1">
    <location>
        <begin position="52"/>
        <end position="95"/>
    </location>
</feature>
<feature type="compositionally biased region" description="Pro residues" evidence="1">
    <location>
        <begin position="207"/>
        <end position="222"/>
    </location>
</feature>
<organism evidence="2 3">
    <name type="scientific">Geodia barretti</name>
    <name type="common">Barrett's horny sponge</name>
    <dbReference type="NCBI Taxonomy" id="519541"/>
    <lineage>
        <taxon>Eukaryota</taxon>
        <taxon>Metazoa</taxon>
        <taxon>Porifera</taxon>
        <taxon>Demospongiae</taxon>
        <taxon>Heteroscleromorpha</taxon>
        <taxon>Tetractinellida</taxon>
        <taxon>Astrophorina</taxon>
        <taxon>Geodiidae</taxon>
        <taxon>Geodia</taxon>
    </lineage>
</organism>
<gene>
    <name evidence="2" type="ORF">GBAR_LOCUS16626</name>
</gene>
<reference evidence="2" key="1">
    <citation type="submission" date="2023-03" db="EMBL/GenBank/DDBJ databases">
        <authorList>
            <person name="Steffen K."/>
            <person name="Cardenas P."/>
        </authorList>
    </citation>
    <scope>NUCLEOTIDE SEQUENCE</scope>
</reference>
<proteinExistence type="predicted"/>
<evidence type="ECO:0000256" key="1">
    <source>
        <dbReference type="SAM" id="MobiDB-lite"/>
    </source>
</evidence>
<evidence type="ECO:0000313" key="3">
    <source>
        <dbReference type="Proteomes" id="UP001174909"/>
    </source>
</evidence>
<feature type="region of interest" description="Disordered" evidence="1">
    <location>
        <begin position="1"/>
        <end position="23"/>
    </location>
</feature>
<keyword evidence="3" id="KW-1185">Reference proteome</keyword>
<feature type="compositionally biased region" description="Basic and acidic residues" evidence="1">
    <location>
        <begin position="169"/>
        <end position="184"/>
    </location>
</feature>
<name>A0AA35SFQ6_GEOBA</name>
<accession>A0AA35SFQ6</accession>
<feature type="region of interest" description="Disordered" evidence="1">
    <location>
        <begin position="152"/>
        <end position="229"/>
    </location>
</feature>
<sequence length="266" mass="29295">MAHHNRRGGSGRESSSSRGAPVNEVAEQVLLTNYKALELYMNECHTIRRESGVYEPPDVLDSPQSQEQHRQSDRRHASPGDSARGTDHESSEEEENEIFLNAVGFGNVIDDVQRQVDSGVNSDDSGELDTHVEGLPPSHALLIKKRVHTYRSTLRHKQHQKGEGSSTRGDVRDLFPGKNGRESTNHVAVGSGHGTSNHSHSYKLINVPPPIPKRRSTPPPCLPSQTQESLPTSSVFRSCPLTFLHCHADPLVFVCRASTLNTPTSH</sequence>
<dbReference type="Proteomes" id="UP001174909">
    <property type="component" value="Unassembled WGS sequence"/>
</dbReference>
<dbReference type="EMBL" id="CASHTH010002392">
    <property type="protein sequence ID" value="CAI8029255.1"/>
    <property type="molecule type" value="Genomic_DNA"/>
</dbReference>
<dbReference type="AlphaFoldDB" id="A0AA35SFQ6"/>